<evidence type="ECO:0000313" key="11">
    <source>
        <dbReference type="Proteomes" id="UP001262410"/>
    </source>
</evidence>
<feature type="domain" description="ACT" evidence="8">
    <location>
        <begin position="765"/>
        <end position="851"/>
    </location>
</feature>
<sequence length="969" mass="107273">MPDEIIARPGLRGRLRRFLPQAAPSAAASPAPSAVRRGGERIDAPLEIIDPAVLEQRLYAALDRGDAQAQRAEILAVLRQALADGRAVVRRRFVDEDGSADACVSESAYLMDVLIAGLAALTVSRLFPVSNPTVGERFAIAAIGGYGRGELAPFSDIDLLFLLPYKRNPRVEQVVEYMLYLLWDLGLKVGHAVRSVDECLRLARSDTTICTSLMETRLLWGEPSLYDTLRKRFIEEVAAGTGAAFTEAKLGERDARHRRMGDSRYVLEPNVKEGKGGLRDLQTLFWIGKYLYQVDGVEGLVAKGVLTEEEARHFRRSQSFLRAVRCQLHYLTGRAEDRLTFDLQPEMARVAGYTDHAGAKGVERLMKHYFLVAKEVGNLTRIFCAALEAESQRRPKRGLAFLGFAAPMVDGLPLDGDRISLAGEKQIREHPVDIIRLFRVAQLRDLDIHPAALKLITRNIDLIPGLREDPEANRIFLEILTAEQDPEIPLRRMNEAGVLGRFIPDFGRVVAQMQYDMYHTYTVDEHTLFALGILHRIETGEAADTLPLATQVMRKTGSRRALYVALLCHDIAKGRGGDHSVLGARVARKLGPRFGLTPEETETAQWLVRWHLLLSDTAFKRDIEDDKTVQDFVAAVESPERLRLLLVLTAADISAVGPGRWTAWKATLLSELYYRAEERLSGADETVGAERRVELAKDLLREALADWPKDTVEPYIAKVSRAYWLAFDGATQARHARLVQAADAKAEATPLAIDIRVDQQRTVAELTIHTADHPGLFSRLAGAIAVSGGNIVEAKIFTFADGMALDTFLVQDAVEGGAFDAPERLAKVKVAIERSLSGEMKMSAELERRHRTYPRFNAVSIAPRVLVDNEASRTHTVIELNGRDRPGLLHAVGRSLTNLGLQISSAKISTFGARAVDVFYVKDVFGLKITHEAKLAQIRKTLTGVVADPVAKPVAAAVKRRPRTRRTAA</sequence>
<dbReference type="Gene3D" id="3.30.460.10">
    <property type="entry name" value="Beta Polymerase, domain 2"/>
    <property type="match status" value="1"/>
</dbReference>
<dbReference type="InterPro" id="IPR045865">
    <property type="entry name" value="ACT-like_dom_sf"/>
</dbReference>
<comment type="activity regulation">
    <text evidence="7">Uridylyltransferase (UTase) activity is inhibited by glutamine, while glutamine activates uridylyl-removing (UR) activity.</text>
</comment>
<comment type="catalytic activity">
    <reaction evidence="7">
        <text>[protein-PII]-L-tyrosine + UTP = [protein-PII]-uridylyl-L-tyrosine + diphosphate</text>
        <dbReference type="Rhea" id="RHEA:13673"/>
        <dbReference type="Rhea" id="RHEA-COMP:12147"/>
        <dbReference type="Rhea" id="RHEA-COMP:12148"/>
        <dbReference type="ChEBI" id="CHEBI:33019"/>
        <dbReference type="ChEBI" id="CHEBI:46398"/>
        <dbReference type="ChEBI" id="CHEBI:46858"/>
        <dbReference type="ChEBI" id="CHEBI:90602"/>
        <dbReference type="EC" id="2.7.7.59"/>
    </reaction>
</comment>
<reference evidence="10 11" key="1">
    <citation type="submission" date="2023-07" db="EMBL/GenBank/DDBJ databases">
        <title>Sorghum-associated microbial communities from plants grown in Nebraska, USA.</title>
        <authorList>
            <person name="Schachtman D."/>
        </authorList>
    </citation>
    <scope>NUCLEOTIDE SEQUENCE [LARGE SCALE GENOMIC DNA]</scope>
    <source>
        <strain evidence="10 11">584</strain>
    </source>
</reference>
<comment type="cofactor">
    <cofactor evidence="7">
        <name>Mg(2+)</name>
        <dbReference type="ChEBI" id="CHEBI:18420"/>
    </cofactor>
</comment>
<dbReference type="EC" id="3.1.4.-" evidence="7"/>
<dbReference type="Pfam" id="PF01966">
    <property type="entry name" value="HD"/>
    <property type="match status" value="1"/>
</dbReference>
<dbReference type="SMART" id="SM00471">
    <property type="entry name" value="HDc"/>
    <property type="match status" value="1"/>
</dbReference>
<comment type="similarity">
    <text evidence="7">Belongs to the GlnD family.</text>
</comment>
<gene>
    <name evidence="7" type="primary">glnD</name>
    <name evidence="10" type="ORF">E9232_005110</name>
</gene>
<dbReference type="HAMAP" id="MF_00277">
    <property type="entry name" value="PII_uridylyl_transf"/>
    <property type="match status" value="1"/>
</dbReference>
<dbReference type="EMBL" id="JAVDPW010000009">
    <property type="protein sequence ID" value="MDR6292570.1"/>
    <property type="molecule type" value="Genomic_DNA"/>
</dbReference>
<dbReference type="PROSITE" id="PS51671">
    <property type="entry name" value="ACT"/>
    <property type="match status" value="2"/>
</dbReference>
<dbReference type="Proteomes" id="UP001262410">
    <property type="component" value="Unassembled WGS sequence"/>
</dbReference>
<dbReference type="Pfam" id="PF24931">
    <property type="entry name" value="ACT_ACR9_3rd"/>
    <property type="match status" value="1"/>
</dbReference>
<dbReference type="CDD" id="cd00077">
    <property type="entry name" value="HDc"/>
    <property type="match status" value="1"/>
</dbReference>
<dbReference type="SUPFAM" id="SSF55021">
    <property type="entry name" value="ACT-like"/>
    <property type="match status" value="2"/>
</dbReference>
<protein>
    <recommendedName>
        <fullName evidence="7">Bifunctional uridylyltransferase/uridylyl-removing enzyme</fullName>
        <shortName evidence="7">UTase/UR</shortName>
    </recommendedName>
    <alternativeName>
        <fullName evidence="7">Bifunctional [protein-PII] modification enzyme</fullName>
    </alternativeName>
    <alternativeName>
        <fullName evidence="7">Bifunctional nitrogen sensor protein</fullName>
    </alternativeName>
    <domain>
        <recommendedName>
            <fullName evidence="7">[Protein-PII] uridylyltransferase</fullName>
            <shortName evidence="7">PII uridylyltransferase</shortName>
            <shortName evidence="7">UTase</shortName>
            <ecNumber evidence="7">2.7.7.59</ecNumber>
        </recommendedName>
    </domain>
    <domain>
        <recommendedName>
            <fullName evidence="7">[Protein-PII]-UMP uridylyl-removing enzyme</fullName>
            <shortName evidence="7">UR</shortName>
            <ecNumber evidence="7">3.1.4.-</ecNumber>
        </recommendedName>
    </domain>
</protein>
<comment type="caution">
    <text evidence="7">Lacks conserved residue(s) required for the propagation of feature annotation.</text>
</comment>
<feature type="region of interest" description="Uridylyltransferase" evidence="7">
    <location>
        <begin position="1"/>
        <end position="407"/>
    </location>
</feature>
<keyword evidence="1 7" id="KW-0808">Transferase</keyword>
<dbReference type="RefSeq" id="WP_309798779.1">
    <property type="nucleotide sequence ID" value="NZ_JAVDPW010000009.1"/>
</dbReference>
<dbReference type="PANTHER" id="PTHR47320:SF1">
    <property type="entry name" value="BIFUNCTIONAL URIDYLYLTRANSFERASE_URIDYLYL-REMOVING ENZYME"/>
    <property type="match status" value="1"/>
</dbReference>
<dbReference type="PANTHER" id="PTHR47320">
    <property type="entry name" value="BIFUNCTIONAL URIDYLYLTRANSFERASE/URIDYLYL-REMOVING ENZYME"/>
    <property type="match status" value="1"/>
</dbReference>
<feature type="domain" description="HD" evidence="9">
    <location>
        <begin position="523"/>
        <end position="645"/>
    </location>
</feature>
<dbReference type="CDD" id="cd04899">
    <property type="entry name" value="ACT_ACR-UUR-like_2"/>
    <property type="match status" value="1"/>
</dbReference>
<dbReference type="SUPFAM" id="SSF81891">
    <property type="entry name" value="Poly A polymerase C-terminal region-like"/>
    <property type="match status" value="1"/>
</dbReference>
<proteinExistence type="inferred from homology"/>
<dbReference type="CDD" id="cd04900">
    <property type="entry name" value="ACT_UUR-like_1"/>
    <property type="match status" value="1"/>
</dbReference>
<evidence type="ECO:0000256" key="7">
    <source>
        <dbReference type="HAMAP-Rule" id="MF_00277"/>
    </source>
</evidence>
<keyword evidence="4 7" id="KW-0378">Hydrolase</keyword>
<dbReference type="EC" id="2.7.7.59" evidence="7"/>
<comment type="caution">
    <text evidence="10">The sequence shown here is derived from an EMBL/GenBank/DDBJ whole genome shotgun (WGS) entry which is preliminary data.</text>
</comment>
<dbReference type="Gene3D" id="1.10.3090.10">
    <property type="entry name" value="cca-adding enzyme, domain 2"/>
    <property type="match status" value="1"/>
</dbReference>
<comment type="domain">
    <text evidence="7">Has four distinct domains: an N-terminal nucleotidyltransferase (NT) domain responsible for UTase activity, a central HD domain that encodes UR activity, and two C-terminal ACT domains that seem to have a role in glutamine sensing.</text>
</comment>
<keyword evidence="5 7" id="KW-0460">Magnesium</keyword>
<dbReference type="PROSITE" id="PS51831">
    <property type="entry name" value="HD"/>
    <property type="match status" value="1"/>
</dbReference>
<evidence type="ECO:0000256" key="6">
    <source>
        <dbReference type="ARBA" id="ARBA00023268"/>
    </source>
</evidence>
<keyword evidence="11" id="KW-1185">Reference proteome</keyword>
<keyword evidence="2 7" id="KW-0548">Nucleotidyltransferase</keyword>
<comment type="catalytic activity">
    <reaction evidence="7">
        <text>[protein-PII]-uridylyl-L-tyrosine + H2O = [protein-PII]-L-tyrosine + UMP + H(+)</text>
        <dbReference type="Rhea" id="RHEA:48600"/>
        <dbReference type="Rhea" id="RHEA-COMP:12147"/>
        <dbReference type="Rhea" id="RHEA-COMP:12148"/>
        <dbReference type="ChEBI" id="CHEBI:15377"/>
        <dbReference type="ChEBI" id="CHEBI:15378"/>
        <dbReference type="ChEBI" id="CHEBI:46858"/>
        <dbReference type="ChEBI" id="CHEBI:57865"/>
        <dbReference type="ChEBI" id="CHEBI:90602"/>
    </reaction>
</comment>
<evidence type="ECO:0000256" key="2">
    <source>
        <dbReference type="ARBA" id="ARBA00022695"/>
    </source>
</evidence>
<dbReference type="Gene3D" id="3.30.70.260">
    <property type="match status" value="1"/>
</dbReference>
<evidence type="ECO:0000256" key="4">
    <source>
        <dbReference type="ARBA" id="ARBA00022801"/>
    </source>
</evidence>
<feature type="domain" description="ACT" evidence="8">
    <location>
        <begin position="877"/>
        <end position="954"/>
    </location>
</feature>
<evidence type="ECO:0000259" key="8">
    <source>
        <dbReference type="PROSITE" id="PS51671"/>
    </source>
</evidence>
<dbReference type="SUPFAM" id="SSF81593">
    <property type="entry name" value="Nucleotidyltransferase substrate binding subunit/domain"/>
    <property type="match status" value="1"/>
</dbReference>
<dbReference type="NCBIfam" id="TIGR01693">
    <property type="entry name" value="UTase_glnD"/>
    <property type="match status" value="1"/>
</dbReference>
<evidence type="ECO:0000256" key="1">
    <source>
        <dbReference type="ARBA" id="ARBA00022679"/>
    </source>
</evidence>
<dbReference type="InterPro" id="IPR010043">
    <property type="entry name" value="UTase/UR"/>
</dbReference>
<organism evidence="10 11">
    <name type="scientific">Inquilinus ginsengisoli</name>
    <dbReference type="NCBI Taxonomy" id="363840"/>
    <lineage>
        <taxon>Bacteria</taxon>
        <taxon>Pseudomonadati</taxon>
        <taxon>Pseudomonadota</taxon>
        <taxon>Alphaproteobacteria</taxon>
        <taxon>Rhodospirillales</taxon>
        <taxon>Rhodospirillaceae</taxon>
        <taxon>Inquilinus</taxon>
    </lineage>
</organism>
<keyword evidence="6 7" id="KW-0511">Multifunctional enzyme</keyword>
<dbReference type="NCBIfam" id="NF003467">
    <property type="entry name" value="PRK05092.1"/>
    <property type="match status" value="1"/>
</dbReference>
<dbReference type="InterPro" id="IPR013546">
    <property type="entry name" value="PII_UdlTrfase/GS_AdlTrfase"/>
</dbReference>
<keyword evidence="3" id="KW-0677">Repeat</keyword>
<dbReference type="Pfam" id="PF08335">
    <property type="entry name" value="GlnD_UR_UTase"/>
    <property type="match status" value="1"/>
</dbReference>
<dbReference type="CDD" id="cd05401">
    <property type="entry name" value="NT_GlnE_GlnD_like"/>
    <property type="match status" value="1"/>
</dbReference>
<dbReference type="InterPro" id="IPR003607">
    <property type="entry name" value="HD/PDEase_dom"/>
</dbReference>
<evidence type="ECO:0000256" key="5">
    <source>
        <dbReference type="ARBA" id="ARBA00022842"/>
    </source>
</evidence>
<name>A0ABU1JVB2_9PROT</name>
<comment type="function">
    <text evidence="7">Modifies, by uridylylation and deuridylylation, the PII regulatory proteins (GlnB and homologs), in response to the nitrogen status of the cell that GlnD senses through the glutamine level. Under low glutamine levels, catalyzes the conversion of the PII proteins and UTP to PII-UMP and PPi, while under higher glutamine levels, GlnD hydrolyzes PII-UMP to PII and UMP (deuridylylation). Thus, controls uridylylation state and activity of the PII proteins, and plays an important role in the regulation of nitrogen metabolism.</text>
</comment>
<dbReference type="InterPro" id="IPR043519">
    <property type="entry name" value="NT_sf"/>
</dbReference>
<dbReference type="InterPro" id="IPR002912">
    <property type="entry name" value="ACT_dom"/>
</dbReference>
<evidence type="ECO:0000313" key="10">
    <source>
        <dbReference type="EMBL" id="MDR6292570.1"/>
    </source>
</evidence>
<dbReference type="GO" id="GO:0008773">
    <property type="term" value="F:[protein-PII] uridylyltransferase activity"/>
    <property type="evidence" value="ECO:0007669"/>
    <property type="project" value="UniProtKB-EC"/>
</dbReference>
<accession>A0ABU1JVB2</accession>
<evidence type="ECO:0000256" key="3">
    <source>
        <dbReference type="ARBA" id="ARBA00022737"/>
    </source>
</evidence>
<evidence type="ECO:0000259" key="9">
    <source>
        <dbReference type="PROSITE" id="PS51831"/>
    </source>
</evidence>
<dbReference type="SUPFAM" id="SSF81301">
    <property type="entry name" value="Nucleotidyltransferase"/>
    <property type="match status" value="1"/>
</dbReference>
<dbReference type="PIRSF" id="PIRSF006288">
    <property type="entry name" value="PII_uridyltransf"/>
    <property type="match status" value="1"/>
</dbReference>
<dbReference type="InterPro" id="IPR006674">
    <property type="entry name" value="HD_domain"/>
</dbReference>